<gene>
    <name evidence="2" type="ORF">FD47_GL000817</name>
</gene>
<accession>A0A0R1YPW0</accession>
<dbReference type="GO" id="GO:0005840">
    <property type="term" value="C:ribosome"/>
    <property type="evidence" value="ECO:0007669"/>
    <property type="project" value="UniProtKB-KW"/>
</dbReference>
<comment type="caution">
    <text evidence="2">The sequence shown here is derived from an EMBL/GenBank/DDBJ whole genome shotgun (WGS) entry which is preliminary data.</text>
</comment>
<reference evidence="2 3" key="1">
    <citation type="journal article" date="2015" name="Genome Announc.">
        <title>Expanding the biotechnology potential of lactobacilli through comparative genomics of 213 strains and associated genera.</title>
        <authorList>
            <person name="Sun Z."/>
            <person name="Harris H.M."/>
            <person name="McCann A."/>
            <person name="Guo C."/>
            <person name="Argimon S."/>
            <person name="Zhang W."/>
            <person name="Yang X."/>
            <person name="Jeffery I.B."/>
            <person name="Cooney J.C."/>
            <person name="Kagawa T.F."/>
            <person name="Liu W."/>
            <person name="Song Y."/>
            <person name="Salvetti E."/>
            <person name="Wrobel A."/>
            <person name="Rasinkangas P."/>
            <person name="Parkhill J."/>
            <person name="Rea M.C."/>
            <person name="O'Sullivan O."/>
            <person name="Ritari J."/>
            <person name="Douillard F.P."/>
            <person name="Paul Ross R."/>
            <person name="Yang R."/>
            <person name="Briner A.E."/>
            <person name="Felis G.E."/>
            <person name="de Vos W.M."/>
            <person name="Barrangou R."/>
            <person name="Klaenhammer T.R."/>
            <person name="Caufield P.W."/>
            <person name="Cui Y."/>
            <person name="Zhang H."/>
            <person name="O'Toole P.W."/>
        </authorList>
    </citation>
    <scope>NUCLEOTIDE SEQUENCE [LARGE SCALE GENOMIC DNA]</scope>
    <source>
        <strain evidence="2 3">DSM 18390</strain>
    </source>
</reference>
<dbReference type="RefSeq" id="WP_008214800.1">
    <property type="nucleotide sequence ID" value="NZ_AZFZ01000019.1"/>
</dbReference>
<keyword evidence="2" id="KW-0689">Ribosomal protein</keyword>
<evidence type="ECO:0000259" key="1">
    <source>
        <dbReference type="Pfam" id="PF01248"/>
    </source>
</evidence>
<dbReference type="PATRIC" id="fig|1423786.4.peg.861"/>
<dbReference type="InterPro" id="IPR004038">
    <property type="entry name" value="Ribosomal_eL8/eL30/eS12/Gad45"/>
</dbReference>
<dbReference type="SUPFAM" id="SSF55315">
    <property type="entry name" value="L30e-like"/>
    <property type="match status" value="1"/>
</dbReference>
<dbReference type="Proteomes" id="UP000051010">
    <property type="component" value="Unassembled WGS sequence"/>
</dbReference>
<dbReference type="InterPro" id="IPR029064">
    <property type="entry name" value="Ribosomal_eL30-like_sf"/>
</dbReference>
<proteinExistence type="predicted"/>
<feature type="domain" description="Ribosomal protein eL8/eL30/eS12/Gadd45" evidence="1">
    <location>
        <begin position="6"/>
        <end position="89"/>
    </location>
</feature>
<dbReference type="EMBL" id="AZFZ01000019">
    <property type="protein sequence ID" value="KRM44127.1"/>
    <property type="molecule type" value="Genomic_DNA"/>
</dbReference>
<dbReference type="Gene3D" id="3.30.1330.30">
    <property type="match status" value="1"/>
</dbReference>
<sequence>MENDQAVLNFLGLAKRANKIVSGENNLLAEIRGGKIHFLFIATDTGASTTKKFVDKSNYYHVPVNTMYTKEVLSQAIGMQRTIIGIADAGMAKKIIQLTNKKKGE</sequence>
<dbReference type="AlphaFoldDB" id="A0A0R1YPW0"/>
<evidence type="ECO:0000313" key="2">
    <source>
        <dbReference type="EMBL" id="KRM44127.1"/>
    </source>
</evidence>
<dbReference type="Pfam" id="PF01248">
    <property type="entry name" value="Ribosomal_L7Ae"/>
    <property type="match status" value="1"/>
</dbReference>
<keyword evidence="2" id="KW-0687">Ribonucleoprotein</keyword>
<evidence type="ECO:0000313" key="3">
    <source>
        <dbReference type="Proteomes" id="UP000051010"/>
    </source>
</evidence>
<name>A0A0R1YPW0_9LACO</name>
<protein>
    <submittedName>
        <fullName evidence="2">Ribosomal protein L7Ae</fullName>
    </submittedName>
</protein>
<organism evidence="2 3">
    <name type="scientific">Lentilactobacillus parafarraginis DSM 18390 = JCM 14109</name>
    <dbReference type="NCBI Taxonomy" id="1423786"/>
    <lineage>
        <taxon>Bacteria</taxon>
        <taxon>Bacillati</taxon>
        <taxon>Bacillota</taxon>
        <taxon>Bacilli</taxon>
        <taxon>Lactobacillales</taxon>
        <taxon>Lactobacillaceae</taxon>
        <taxon>Lentilactobacillus</taxon>
    </lineage>
</organism>